<name>A0ABX5SQM1_9LACO</name>
<accession>A0ABX5SQM1</accession>
<protein>
    <submittedName>
        <fullName evidence="3">Glycerophosphodiester phosphodiesterase</fullName>
    </submittedName>
</protein>
<feature type="domain" description="GP-PDE" evidence="2">
    <location>
        <begin position="302"/>
        <end position="530"/>
    </location>
</feature>
<keyword evidence="1" id="KW-0472">Membrane</keyword>
<feature type="transmembrane region" description="Helical" evidence="1">
    <location>
        <begin position="142"/>
        <end position="163"/>
    </location>
</feature>
<feature type="transmembrane region" description="Helical" evidence="1">
    <location>
        <begin position="200"/>
        <end position="222"/>
    </location>
</feature>
<dbReference type="RefSeq" id="WP_013102746.1">
    <property type="nucleotide sequence ID" value="NZ_CP037939.1"/>
</dbReference>
<organism evidence="3 4">
    <name type="scientific">Leuconostoc kimchii</name>
    <dbReference type="NCBI Taxonomy" id="136609"/>
    <lineage>
        <taxon>Bacteria</taxon>
        <taxon>Bacillati</taxon>
        <taxon>Bacillota</taxon>
        <taxon>Bacilli</taxon>
        <taxon>Lactobacillales</taxon>
        <taxon>Lactobacillaceae</taxon>
        <taxon>Leuconostoc</taxon>
    </lineage>
</organism>
<dbReference type="Pfam" id="PF03009">
    <property type="entry name" value="GDPD"/>
    <property type="match status" value="1"/>
</dbReference>
<evidence type="ECO:0000313" key="4">
    <source>
        <dbReference type="Proteomes" id="UP000295756"/>
    </source>
</evidence>
<dbReference type="InterPro" id="IPR030395">
    <property type="entry name" value="GP_PDE_dom"/>
</dbReference>
<dbReference type="PANTHER" id="PTHR46211:SF8">
    <property type="entry name" value="PHOSPHODIESTERASE"/>
    <property type="match status" value="1"/>
</dbReference>
<evidence type="ECO:0000259" key="2">
    <source>
        <dbReference type="PROSITE" id="PS51704"/>
    </source>
</evidence>
<dbReference type="Gene3D" id="3.20.20.190">
    <property type="entry name" value="Phosphatidylinositol (PI) phosphodiesterase"/>
    <property type="match status" value="1"/>
</dbReference>
<feature type="transmembrane region" description="Helical" evidence="1">
    <location>
        <begin position="103"/>
        <end position="122"/>
    </location>
</feature>
<dbReference type="Proteomes" id="UP000295756">
    <property type="component" value="Chromosome"/>
</dbReference>
<keyword evidence="1" id="KW-1133">Transmembrane helix</keyword>
<dbReference type="InterPro" id="IPR017946">
    <property type="entry name" value="PLC-like_Pdiesterase_TIM-brl"/>
</dbReference>
<sequence>MVKRQVSGYKILLGLILALFIFNDVSSRLIDIIQSNQPSAYHIATGSLGKLIAYFQQNWVAYGTTLVGYLVVWGMLVLLVSTVMLLSWGIVSKKNYSKAIKSPQIHLAIFIMVLFVIPLNQIGFKFPIAYYFTVPKTFIDPIGQPIIGIGFALVNISLLLLAYRLRFLPYFAITTQQHLKSNIQHSWQQTRGQYGQFSRYVGQIIGLTILVMGSAFLLQLVADYFLQTSLKRYVANNLIAITIGYFYFATSRICLLFVAKNQNNKQRITFYWPMSLALVAIFVGFCSSWTSGKMINPPIKSYLVIAHKGVSSEKDAANTLLTLGKVAEKKPDYVEIDIQKTKDGVYVLSHDSRIKSKGGKNYKIDETSWHDLKKIRYEENGRIITPTSFKSYIKHANSLHQKLLIELKINTTITTAELKDFQKKYGDYLTQNHAQLQSMNQNAIKRLAKYTNRPVGLLSPVVNSVNRTPFNAFYAIEYSNANANIVRRVIKIDKKLYVWTLNSKADISSAYALGVTGYITDYPKETRALLNKLSQHPQYANAVWHIVMLQKTNR</sequence>
<reference evidence="3 4" key="1">
    <citation type="submission" date="2019-03" db="EMBL/GenBank/DDBJ databases">
        <title>Complete Genome Sequence of Leuconostoc kimchii strain NKJ218 Isolated from Homemade Kimchi.</title>
        <authorList>
            <person name="Jung J.Y."/>
            <person name="Jin H.M."/>
            <person name="Jung J.-W."/>
            <person name="Lee S.-Y."/>
            <person name="Ryu B.-G."/>
            <person name="Han S.-S."/>
            <person name="Kang H.K."/>
            <person name="Choi H.W."/>
            <person name="Chung E.J."/>
            <person name="Choi K.-M."/>
        </authorList>
    </citation>
    <scope>NUCLEOTIDE SEQUENCE [LARGE SCALE GENOMIC DNA]</scope>
    <source>
        <strain evidence="3 4">NKJ218</strain>
    </source>
</reference>
<feature type="transmembrane region" description="Helical" evidence="1">
    <location>
        <begin position="66"/>
        <end position="91"/>
    </location>
</feature>
<dbReference type="EMBL" id="CP037939">
    <property type="protein sequence ID" value="QBR48411.1"/>
    <property type="molecule type" value="Genomic_DNA"/>
</dbReference>
<dbReference type="SUPFAM" id="SSF51695">
    <property type="entry name" value="PLC-like phosphodiesterases"/>
    <property type="match status" value="1"/>
</dbReference>
<keyword evidence="4" id="KW-1185">Reference proteome</keyword>
<gene>
    <name evidence="3" type="ORF">EW139_10000</name>
</gene>
<feature type="transmembrane region" description="Helical" evidence="1">
    <location>
        <begin position="270"/>
        <end position="290"/>
    </location>
</feature>
<evidence type="ECO:0000313" key="3">
    <source>
        <dbReference type="EMBL" id="QBR48411.1"/>
    </source>
</evidence>
<dbReference type="PANTHER" id="PTHR46211">
    <property type="entry name" value="GLYCEROPHOSPHORYL DIESTER PHOSPHODIESTERASE"/>
    <property type="match status" value="1"/>
</dbReference>
<keyword evidence="1" id="KW-0812">Transmembrane</keyword>
<dbReference type="PROSITE" id="PS51704">
    <property type="entry name" value="GP_PDE"/>
    <property type="match status" value="1"/>
</dbReference>
<feature type="transmembrane region" description="Helical" evidence="1">
    <location>
        <begin position="234"/>
        <end position="258"/>
    </location>
</feature>
<evidence type="ECO:0000256" key="1">
    <source>
        <dbReference type="SAM" id="Phobius"/>
    </source>
</evidence>
<proteinExistence type="predicted"/>